<protein>
    <submittedName>
        <fullName evidence="1">Uncharacterized protein</fullName>
    </submittedName>
</protein>
<gene>
    <name evidence="1" type="ORF">AB0887_18820</name>
</gene>
<sequence>MLRDKQGTQSIGRLWFDQWILGFAYDGSPASTTSPASRTSVCRPLPTMTSPSGVIVGQHFSHTINISPDKGAFDPKDEQKVSTPVMMDLTADSPQRLALFPGQLP</sequence>
<evidence type="ECO:0000313" key="2">
    <source>
        <dbReference type="Proteomes" id="UP001553843"/>
    </source>
</evidence>
<keyword evidence="2" id="KW-1185">Reference proteome</keyword>
<dbReference type="RefSeq" id="WP_359780217.1">
    <property type="nucleotide sequence ID" value="NZ_JBEYRR010000007.1"/>
</dbReference>
<accession>A0ABV3LY97</accession>
<organism evidence="1 2">
    <name type="scientific">Streptomyces huasconensis</name>
    <dbReference type="NCBI Taxonomy" id="1854574"/>
    <lineage>
        <taxon>Bacteria</taxon>
        <taxon>Bacillati</taxon>
        <taxon>Actinomycetota</taxon>
        <taxon>Actinomycetes</taxon>
        <taxon>Kitasatosporales</taxon>
        <taxon>Streptomycetaceae</taxon>
        <taxon>Streptomyces</taxon>
    </lineage>
</organism>
<dbReference type="EMBL" id="JBEYRS010000007">
    <property type="protein sequence ID" value="MEW2363979.1"/>
    <property type="molecule type" value="Genomic_DNA"/>
</dbReference>
<name>A0ABV3LY97_9ACTN</name>
<proteinExistence type="predicted"/>
<evidence type="ECO:0000313" key="1">
    <source>
        <dbReference type="EMBL" id="MEW2363979.1"/>
    </source>
</evidence>
<reference evidence="1 2" key="1">
    <citation type="submission" date="2024-06" db="EMBL/GenBank/DDBJ databases">
        <title>The Natural Products Discovery Center: Release of the First 8490 Sequenced Strains for Exploring Actinobacteria Biosynthetic Diversity.</title>
        <authorList>
            <person name="Kalkreuter E."/>
            <person name="Kautsar S.A."/>
            <person name="Yang D."/>
            <person name="Bader C.D."/>
            <person name="Teijaro C.N."/>
            <person name="Fluegel L."/>
            <person name="Davis C.M."/>
            <person name="Simpson J.R."/>
            <person name="Lauterbach L."/>
            <person name="Steele A.D."/>
            <person name="Gui C."/>
            <person name="Meng S."/>
            <person name="Li G."/>
            <person name="Viehrig K."/>
            <person name="Ye F."/>
            <person name="Su P."/>
            <person name="Kiefer A.F."/>
            <person name="Nichols A."/>
            <person name="Cepeda A.J."/>
            <person name="Yan W."/>
            <person name="Fan B."/>
            <person name="Jiang Y."/>
            <person name="Adhikari A."/>
            <person name="Zheng C.-J."/>
            <person name="Schuster L."/>
            <person name="Cowan T.M."/>
            <person name="Smanski M.J."/>
            <person name="Chevrette M.G."/>
            <person name="De Carvalho L.P.S."/>
            <person name="Shen B."/>
        </authorList>
    </citation>
    <scope>NUCLEOTIDE SEQUENCE [LARGE SCALE GENOMIC DNA]</scope>
    <source>
        <strain evidence="1 2">NPDC047833</strain>
    </source>
</reference>
<dbReference type="Proteomes" id="UP001553843">
    <property type="component" value="Unassembled WGS sequence"/>
</dbReference>
<comment type="caution">
    <text evidence="1">The sequence shown here is derived from an EMBL/GenBank/DDBJ whole genome shotgun (WGS) entry which is preliminary data.</text>
</comment>